<accession>A0A0K0CUB2</accession>
<evidence type="ECO:0000313" key="2">
    <source>
        <dbReference type="WBParaSite" id="ACAC_0000078601-mRNA-1"/>
    </source>
</evidence>
<evidence type="ECO:0000313" key="1">
    <source>
        <dbReference type="Proteomes" id="UP000035642"/>
    </source>
</evidence>
<dbReference type="Proteomes" id="UP000035642">
    <property type="component" value="Unassembled WGS sequence"/>
</dbReference>
<protein>
    <submittedName>
        <fullName evidence="2">Uncharacterized protein</fullName>
    </submittedName>
</protein>
<organism evidence="1 2">
    <name type="scientific">Angiostrongylus cantonensis</name>
    <name type="common">Rat lungworm</name>
    <dbReference type="NCBI Taxonomy" id="6313"/>
    <lineage>
        <taxon>Eukaryota</taxon>
        <taxon>Metazoa</taxon>
        <taxon>Ecdysozoa</taxon>
        <taxon>Nematoda</taxon>
        <taxon>Chromadorea</taxon>
        <taxon>Rhabditida</taxon>
        <taxon>Rhabditina</taxon>
        <taxon>Rhabditomorpha</taxon>
        <taxon>Strongyloidea</taxon>
        <taxon>Metastrongylidae</taxon>
        <taxon>Angiostrongylus</taxon>
    </lineage>
</organism>
<dbReference type="WBParaSite" id="ACAC_0000078601-mRNA-1">
    <property type="protein sequence ID" value="ACAC_0000078601-mRNA-1"/>
    <property type="gene ID" value="ACAC_0000078601"/>
</dbReference>
<name>A0A0K0CUB2_ANGCA</name>
<sequence>MMRMGEELATIRPYRAEMKPRGSGVCSVTHCRLHHCVLIFLMSDKQSKYSQLSLTPSFENLSDAFNIAQTLRIFIETRILRKPLFLHMAYSGLRMIDLRTRIARAYEQCSPERFSPERCSQRKHVSNMIFALHKCRYG</sequence>
<proteinExistence type="predicted"/>
<reference evidence="1" key="1">
    <citation type="submission" date="2012-09" db="EMBL/GenBank/DDBJ databases">
        <authorList>
            <person name="Martin A.A."/>
        </authorList>
    </citation>
    <scope>NUCLEOTIDE SEQUENCE</scope>
</reference>
<dbReference type="AlphaFoldDB" id="A0A0K0CUB2"/>
<reference evidence="2" key="2">
    <citation type="submission" date="2017-02" db="UniProtKB">
        <authorList>
            <consortium name="WormBaseParasite"/>
        </authorList>
    </citation>
    <scope>IDENTIFICATION</scope>
</reference>
<keyword evidence="1" id="KW-1185">Reference proteome</keyword>